<dbReference type="EMBL" id="CADCTX010000559">
    <property type="protein sequence ID" value="CAA9328414.1"/>
    <property type="molecule type" value="Genomic_DNA"/>
</dbReference>
<protein>
    <submittedName>
        <fullName evidence="1">Uncharacterized protein</fullName>
    </submittedName>
</protein>
<reference evidence="1" key="1">
    <citation type="submission" date="2020-02" db="EMBL/GenBank/DDBJ databases">
        <authorList>
            <person name="Meier V. D."/>
        </authorList>
    </citation>
    <scope>NUCLEOTIDE SEQUENCE</scope>
    <source>
        <strain evidence="1">AVDCRST_MAG40</strain>
    </source>
</reference>
<gene>
    <name evidence="1" type="ORF">AVDCRST_MAG40-1801</name>
</gene>
<sequence>EGADRGDRIVIPGARIRVAMTASSFVPSGLKLAVLERFFR</sequence>
<organism evidence="1">
    <name type="scientific">uncultured Gemmatimonadaceae bacterium</name>
    <dbReference type="NCBI Taxonomy" id="246130"/>
    <lineage>
        <taxon>Bacteria</taxon>
        <taxon>Pseudomonadati</taxon>
        <taxon>Gemmatimonadota</taxon>
        <taxon>Gemmatimonadia</taxon>
        <taxon>Gemmatimonadales</taxon>
        <taxon>Gemmatimonadaceae</taxon>
        <taxon>environmental samples</taxon>
    </lineage>
</organism>
<dbReference type="AlphaFoldDB" id="A0A6J4LD18"/>
<accession>A0A6J4LD18</accession>
<feature type="non-terminal residue" evidence="1">
    <location>
        <position position="1"/>
    </location>
</feature>
<evidence type="ECO:0000313" key="1">
    <source>
        <dbReference type="EMBL" id="CAA9328414.1"/>
    </source>
</evidence>
<proteinExistence type="predicted"/>
<name>A0A6J4LD18_9BACT</name>